<evidence type="ECO:0000259" key="1">
    <source>
        <dbReference type="Pfam" id="PF01965"/>
    </source>
</evidence>
<dbReference type="PANTHER" id="PTHR43130">
    <property type="entry name" value="ARAC-FAMILY TRANSCRIPTIONAL REGULATOR"/>
    <property type="match status" value="1"/>
</dbReference>
<accession>A0A0F6W0S6</accession>
<dbReference type="Gene3D" id="3.40.50.880">
    <property type="match status" value="1"/>
</dbReference>
<dbReference type="KEGG" id="samy:DB32_001730"/>
<feature type="domain" description="DJ-1/PfpI" evidence="1">
    <location>
        <begin position="32"/>
        <end position="192"/>
    </location>
</feature>
<sequence length="230" mass="24485">MSRVHAHGAGSTSSHRWLAARDHARASDARMEIAIVAFDGFTDVDVFLPWDLLNRVDAPGWRVRIVADATTVTSIAGLPIATHGTLDDASRADAVVIASGPGLRAKLLEPAWLDALALDPSRQRIGSMCSGALVLAAKGLLRGARATTYPTQRERLAAMDVDVVEEPFVQQGHVATAAGCLAALDLVGWIIEELAGAEQREIVLRSVQPVGRGLGFDARPLPSRQYAVAR</sequence>
<dbReference type="InterPro" id="IPR029062">
    <property type="entry name" value="Class_I_gatase-like"/>
</dbReference>
<protein>
    <submittedName>
        <fullName evidence="2">ThiJ/PfpI family protein</fullName>
    </submittedName>
</protein>
<dbReference type="GO" id="GO:0006355">
    <property type="term" value="P:regulation of DNA-templated transcription"/>
    <property type="evidence" value="ECO:0007669"/>
    <property type="project" value="TreeGrafter"/>
</dbReference>
<organism evidence="2 3">
    <name type="scientific">Sandaracinus amylolyticus</name>
    <dbReference type="NCBI Taxonomy" id="927083"/>
    <lineage>
        <taxon>Bacteria</taxon>
        <taxon>Pseudomonadati</taxon>
        <taxon>Myxococcota</taxon>
        <taxon>Polyangia</taxon>
        <taxon>Polyangiales</taxon>
        <taxon>Sandaracinaceae</taxon>
        <taxon>Sandaracinus</taxon>
    </lineage>
</organism>
<dbReference type="AlphaFoldDB" id="A0A0F6W0S6"/>
<evidence type="ECO:0000313" key="3">
    <source>
        <dbReference type="Proteomes" id="UP000034883"/>
    </source>
</evidence>
<dbReference type="SUPFAM" id="SSF52317">
    <property type="entry name" value="Class I glutamine amidotransferase-like"/>
    <property type="match status" value="1"/>
</dbReference>
<dbReference type="Proteomes" id="UP000034883">
    <property type="component" value="Chromosome"/>
</dbReference>
<dbReference type="EMBL" id="CP011125">
    <property type="protein sequence ID" value="AKF04581.1"/>
    <property type="molecule type" value="Genomic_DNA"/>
</dbReference>
<dbReference type="InterPro" id="IPR052158">
    <property type="entry name" value="INH-QAR"/>
</dbReference>
<reference evidence="2 3" key="1">
    <citation type="submission" date="2015-03" db="EMBL/GenBank/DDBJ databases">
        <title>Genome assembly of Sandaracinus amylolyticus DSM 53668.</title>
        <authorList>
            <person name="Sharma G."/>
            <person name="Subramanian S."/>
        </authorList>
    </citation>
    <scope>NUCLEOTIDE SEQUENCE [LARGE SCALE GENOMIC DNA]</scope>
    <source>
        <strain evidence="2 3">DSM 53668</strain>
    </source>
</reference>
<proteinExistence type="predicted"/>
<keyword evidence="3" id="KW-1185">Reference proteome</keyword>
<evidence type="ECO:0000313" key="2">
    <source>
        <dbReference type="EMBL" id="AKF04581.1"/>
    </source>
</evidence>
<dbReference type="Pfam" id="PF01965">
    <property type="entry name" value="DJ-1_PfpI"/>
    <property type="match status" value="1"/>
</dbReference>
<gene>
    <name evidence="2" type="ORF">DB32_001730</name>
</gene>
<name>A0A0F6W0S6_9BACT</name>
<dbReference type="InterPro" id="IPR002818">
    <property type="entry name" value="DJ-1/PfpI"/>
</dbReference>
<dbReference type="PANTHER" id="PTHR43130:SF2">
    <property type="entry name" value="DJ-1_PFPI DOMAIN-CONTAINING PROTEIN"/>
    <property type="match status" value="1"/>
</dbReference>